<dbReference type="AlphaFoldDB" id="A0A2S8GFB0"/>
<evidence type="ECO:0000256" key="1">
    <source>
        <dbReference type="SAM" id="MobiDB-lite"/>
    </source>
</evidence>
<sequence>MRSAGHDSIQRRHPGKRSEQLGRGEDRRSVPAGEAGSLTPFQWIAITFIICAACYELVNIRQQRAVRLLALFRGIIWFAAALAILFPNQIGRLATMVGIGRGADVILYSFVLIFMATTFYFYSRYLRLQRQITDVVRYLAIQEAARGGDEPTLEEQS</sequence>
<feature type="region of interest" description="Disordered" evidence="1">
    <location>
        <begin position="1"/>
        <end position="32"/>
    </location>
</feature>
<feature type="transmembrane region" description="Helical" evidence="2">
    <location>
        <begin position="65"/>
        <end position="85"/>
    </location>
</feature>
<keyword evidence="2" id="KW-1133">Transmembrane helix</keyword>
<evidence type="ECO:0000256" key="2">
    <source>
        <dbReference type="SAM" id="Phobius"/>
    </source>
</evidence>
<comment type="caution">
    <text evidence="3">The sequence shown here is derived from an EMBL/GenBank/DDBJ whole genome shotgun (WGS) entry which is preliminary data.</text>
</comment>
<protein>
    <recommendedName>
        <fullName evidence="5">DUF2304 domain-containing protein</fullName>
    </recommendedName>
</protein>
<evidence type="ECO:0000313" key="3">
    <source>
        <dbReference type="EMBL" id="PQO42980.1"/>
    </source>
</evidence>
<dbReference type="Pfam" id="PF10066">
    <property type="entry name" value="DUF2304"/>
    <property type="match status" value="1"/>
</dbReference>
<organism evidence="3 4">
    <name type="scientific">Blastopirellula marina</name>
    <dbReference type="NCBI Taxonomy" id="124"/>
    <lineage>
        <taxon>Bacteria</taxon>
        <taxon>Pseudomonadati</taxon>
        <taxon>Planctomycetota</taxon>
        <taxon>Planctomycetia</taxon>
        <taxon>Pirellulales</taxon>
        <taxon>Pirellulaceae</taxon>
        <taxon>Blastopirellula</taxon>
    </lineage>
</organism>
<feature type="compositionally biased region" description="Basic and acidic residues" evidence="1">
    <location>
        <begin position="1"/>
        <end position="29"/>
    </location>
</feature>
<evidence type="ECO:0000313" key="4">
    <source>
        <dbReference type="Proteomes" id="UP000237819"/>
    </source>
</evidence>
<dbReference type="InterPro" id="IPR019277">
    <property type="entry name" value="DUF2304"/>
</dbReference>
<dbReference type="Proteomes" id="UP000237819">
    <property type="component" value="Unassembled WGS sequence"/>
</dbReference>
<keyword evidence="2" id="KW-0812">Transmembrane</keyword>
<gene>
    <name evidence="3" type="ORF">C5Y93_25000</name>
</gene>
<keyword evidence="2" id="KW-0472">Membrane</keyword>
<proteinExistence type="predicted"/>
<evidence type="ECO:0008006" key="5">
    <source>
        <dbReference type="Google" id="ProtNLM"/>
    </source>
</evidence>
<accession>A0A2S8GFB0</accession>
<feature type="transmembrane region" description="Helical" evidence="2">
    <location>
        <begin position="105"/>
        <end position="122"/>
    </location>
</feature>
<dbReference type="EMBL" id="PUHZ01000024">
    <property type="protein sequence ID" value="PQO42980.1"/>
    <property type="molecule type" value="Genomic_DNA"/>
</dbReference>
<reference evidence="3 4" key="1">
    <citation type="submission" date="2018-02" db="EMBL/GenBank/DDBJ databases">
        <title>Comparative genomes isolates from brazilian mangrove.</title>
        <authorList>
            <person name="Araujo J.E."/>
            <person name="Taketani R.G."/>
            <person name="Silva M.C.P."/>
            <person name="Loureco M.V."/>
            <person name="Andreote F.D."/>
        </authorList>
    </citation>
    <scope>NUCLEOTIDE SEQUENCE [LARGE SCALE GENOMIC DNA]</scope>
    <source>
        <strain evidence="3 4">Nap-Phe MGV</strain>
    </source>
</reference>
<name>A0A2S8GFB0_9BACT</name>
<feature type="transmembrane region" description="Helical" evidence="2">
    <location>
        <begin position="41"/>
        <end position="58"/>
    </location>
</feature>